<protein>
    <recommendedName>
        <fullName evidence="2">YgiT-type zinc finger protein</fullName>
    </recommendedName>
</protein>
<dbReference type="EMBL" id="CP159279">
    <property type="protein sequence ID" value="XCH13092.1"/>
    <property type="molecule type" value="Genomic_DNA"/>
</dbReference>
<organism evidence="1">
    <name type="scientific">Arthrobacter sp. K5</name>
    <dbReference type="NCBI Taxonomy" id="2839623"/>
    <lineage>
        <taxon>Bacteria</taxon>
        <taxon>Bacillati</taxon>
        <taxon>Actinomycetota</taxon>
        <taxon>Actinomycetes</taxon>
        <taxon>Micrococcales</taxon>
        <taxon>Micrococcaceae</taxon>
        <taxon>Arthrobacter</taxon>
    </lineage>
</organism>
<sequence length="142" mass="15355">MSLGFHGSRQDGAGRHRVLPVMCGHCGTDRQLTIRSVTGLQHSPPEIVLVSYTCGQCGLFSEHPAQAADLSMVLARADQTGDVLIFGGHYIHCGRPMRKAGSEIRRLSAPLSTEGTDGDSLDVYLATRVLRCDCGFQMELPE</sequence>
<gene>
    <name evidence="1" type="ORF">ABRP34_08985</name>
</gene>
<accession>A0AAU8EWC9</accession>
<evidence type="ECO:0008006" key="2">
    <source>
        <dbReference type="Google" id="ProtNLM"/>
    </source>
</evidence>
<dbReference type="RefSeq" id="WP_353712958.1">
    <property type="nucleotide sequence ID" value="NZ_CP159279.1"/>
</dbReference>
<name>A0AAU8EWC9_9MICC</name>
<dbReference type="AlphaFoldDB" id="A0AAU8EWC9"/>
<proteinExistence type="predicted"/>
<evidence type="ECO:0000313" key="1">
    <source>
        <dbReference type="EMBL" id="XCH13092.1"/>
    </source>
</evidence>
<reference evidence="1" key="1">
    <citation type="submission" date="2024-06" db="EMBL/GenBank/DDBJ databases">
        <title>Biodegradation of dimethachlon by Arthrobacter sp. K5: mechanistic insights and ecological implications.</title>
        <authorList>
            <person name="Hu S."/>
            <person name="Lu P."/>
        </authorList>
    </citation>
    <scope>NUCLEOTIDE SEQUENCE</scope>
    <source>
        <strain evidence="1">K5</strain>
    </source>
</reference>